<dbReference type="PROSITE" id="PS51318">
    <property type="entry name" value="TAT"/>
    <property type="match status" value="1"/>
</dbReference>
<evidence type="ECO:0000256" key="1">
    <source>
        <dbReference type="SAM" id="MobiDB-lite"/>
    </source>
</evidence>
<feature type="region of interest" description="Disordered" evidence="1">
    <location>
        <begin position="70"/>
        <end position="155"/>
    </location>
</feature>
<evidence type="ECO:0000313" key="4">
    <source>
        <dbReference type="EMBL" id="RKR18629.1"/>
    </source>
</evidence>
<keyword evidence="3" id="KW-0732">Signal</keyword>
<name>A0A495EPR2_9MICC</name>
<protein>
    <recommendedName>
        <fullName evidence="6">LPXTG cell wall anchor domain-containing protein</fullName>
    </recommendedName>
</protein>
<evidence type="ECO:0008006" key="6">
    <source>
        <dbReference type="Google" id="ProtNLM"/>
    </source>
</evidence>
<evidence type="ECO:0000313" key="5">
    <source>
        <dbReference type="Proteomes" id="UP000276055"/>
    </source>
</evidence>
<reference evidence="4 5" key="1">
    <citation type="submission" date="2018-10" db="EMBL/GenBank/DDBJ databases">
        <title>Genomic Encyclopedia of Type Strains, Phase IV (KMG-IV): sequencing the most valuable type-strain genomes for metagenomic binning, comparative biology and taxonomic classification.</title>
        <authorList>
            <person name="Goeker M."/>
        </authorList>
    </citation>
    <scope>NUCLEOTIDE SEQUENCE [LARGE SCALE GENOMIC DNA]</scope>
    <source>
        <strain evidence="4 5">DSM 25586</strain>
    </source>
</reference>
<proteinExistence type="predicted"/>
<feature type="chain" id="PRO_5019796017" description="LPXTG cell wall anchor domain-containing protein" evidence="3">
    <location>
        <begin position="30"/>
        <end position="194"/>
    </location>
</feature>
<evidence type="ECO:0000256" key="2">
    <source>
        <dbReference type="SAM" id="Phobius"/>
    </source>
</evidence>
<dbReference type="Proteomes" id="UP000276055">
    <property type="component" value="Unassembled WGS sequence"/>
</dbReference>
<gene>
    <name evidence="4" type="ORF">C8D78_2826</name>
</gene>
<evidence type="ECO:0000256" key="3">
    <source>
        <dbReference type="SAM" id="SignalP"/>
    </source>
</evidence>
<sequence length="194" mass="18752">MKTTTRSAVLASLTAAAALALGTAAPAQAGCSNVVTKGVAVCAPGSTGSPAPAVPVYAPPPARADVPMVPAPASSSYPPAAPSQPVKGFAPTEDPVIAGVPAEAPTAGPSPSGTAAATPSATPGTATSLAATQDASMAPSPGQIQDEKTSQTDAGTPVGFIVGSLAVLLLAAGAWQWRRTRKPRHAGGTGASRR</sequence>
<dbReference type="InterPro" id="IPR006311">
    <property type="entry name" value="TAT_signal"/>
</dbReference>
<feature type="signal peptide" evidence="3">
    <location>
        <begin position="1"/>
        <end position="29"/>
    </location>
</feature>
<dbReference type="AlphaFoldDB" id="A0A495EPR2"/>
<accession>A0A495EPR2</accession>
<keyword evidence="2" id="KW-1133">Transmembrane helix</keyword>
<dbReference type="RefSeq" id="WP_120954491.1">
    <property type="nucleotide sequence ID" value="NZ_RBIR01000006.1"/>
</dbReference>
<keyword evidence="2" id="KW-0812">Transmembrane</keyword>
<feature type="transmembrane region" description="Helical" evidence="2">
    <location>
        <begin position="154"/>
        <end position="175"/>
    </location>
</feature>
<comment type="caution">
    <text evidence="4">The sequence shown here is derived from an EMBL/GenBank/DDBJ whole genome shotgun (WGS) entry which is preliminary data.</text>
</comment>
<dbReference type="EMBL" id="RBIR01000006">
    <property type="protein sequence ID" value="RKR18629.1"/>
    <property type="molecule type" value="Genomic_DNA"/>
</dbReference>
<feature type="compositionally biased region" description="Low complexity" evidence="1">
    <location>
        <begin position="104"/>
        <end position="132"/>
    </location>
</feature>
<keyword evidence="2" id="KW-0472">Membrane</keyword>
<organism evidence="4 5">
    <name type="scientific">Arthrobacter oryzae</name>
    <dbReference type="NCBI Taxonomy" id="409290"/>
    <lineage>
        <taxon>Bacteria</taxon>
        <taxon>Bacillati</taxon>
        <taxon>Actinomycetota</taxon>
        <taxon>Actinomycetes</taxon>
        <taxon>Micrococcales</taxon>
        <taxon>Micrococcaceae</taxon>
        <taxon>Arthrobacter</taxon>
    </lineage>
</organism>